<dbReference type="RefSeq" id="WP_309940529.1">
    <property type="nucleotide sequence ID" value="NZ_AP025306.1"/>
</dbReference>
<organism evidence="1 2">
    <name type="scientific">Aureibacter tunicatorum</name>
    <dbReference type="NCBI Taxonomy" id="866807"/>
    <lineage>
        <taxon>Bacteria</taxon>
        <taxon>Pseudomonadati</taxon>
        <taxon>Bacteroidota</taxon>
        <taxon>Cytophagia</taxon>
        <taxon>Cytophagales</taxon>
        <taxon>Persicobacteraceae</taxon>
        <taxon>Aureibacter</taxon>
    </lineage>
</organism>
<keyword evidence="2" id="KW-1185">Reference proteome</keyword>
<evidence type="ECO:0000313" key="1">
    <source>
        <dbReference type="EMBL" id="MDR6240521.1"/>
    </source>
</evidence>
<comment type="caution">
    <text evidence="1">The sequence shown here is derived from an EMBL/GenBank/DDBJ whole genome shotgun (WGS) entry which is preliminary data.</text>
</comment>
<dbReference type="AlphaFoldDB" id="A0AAE4BT83"/>
<gene>
    <name evidence="1" type="ORF">HNQ88_003597</name>
</gene>
<sequence length="96" mass="11260">MVIFTMLFAFESNFALDYDDDQELVELTEEFESECETEKESSSTEETEVEKSFDHYLNAKSKFSFMRMMNSNGEYLFISRSLDHFQNIISPPPENA</sequence>
<accession>A0AAE4BT83</accession>
<dbReference type="EMBL" id="JAVDQD010000005">
    <property type="protein sequence ID" value="MDR6240521.1"/>
    <property type="molecule type" value="Genomic_DNA"/>
</dbReference>
<dbReference type="Proteomes" id="UP001185092">
    <property type="component" value="Unassembled WGS sequence"/>
</dbReference>
<evidence type="ECO:0000313" key="2">
    <source>
        <dbReference type="Proteomes" id="UP001185092"/>
    </source>
</evidence>
<reference evidence="1" key="1">
    <citation type="submission" date="2023-07" db="EMBL/GenBank/DDBJ databases">
        <title>Genomic Encyclopedia of Type Strains, Phase IV (KMG-IV): sequencing the most valuable type-strain genomes for metagenomic binning, comparative biology and taxonomic classification.</title>
        <authorList>
            <person name="Goeker M."/>
        </authorList>
    </citation>
    <scope>NUCLEOTIDE SEQUENCE</scope>
    <source>
        <strain evidence="1">DSM 26174</strain>
    </source>
</reference>
<name>A0AAE4BT83_9BACT</name>
<protein>
    <submittedName>
        <fullName evidence="1">Uncharacterized protein</fullName>
    </submittedName>
</protein>
<proteinExistence type="predicted"/>